<sequence>MNSTNDEGNRATGNSGTEKDVTEDHDKTGSPAVIHQGTQTSESNVNSTLSANHAPHGSNLVPSHHLSTFSHPQVHYIPSVSMPIFSTGSSGQPTHSKSPTTHALPINFIPEVIKGTYGELHVNANGQYTFVLSRNSPQ</sequence>
<feature type="region of interest" description="Disordered" evidence="1">
    <location>
        <begin position="1"/>
        <end position="66"/>
    </location>
</feature>
<organism evidence="2 3">
    <name type="scientific">Vibrio algarum</name>
    <dbReference type="NCBI Taxonomy" id="3020714"/>
    <lineage>
        <taxon>Bacteria</taxon>
        <taxon>Pseudomonadati</taxon>
        <taxon>Pseudomonadota</taxon>
        <taxon>Gammaproteobacteria</taxon>
        <taxon>Vibrionales</taxon>
        <taxon>Vibrionaceae</taxon>
        <taxon>Vibrio</taxon>
    </lineage>
</organism>
<comment type="caution">
    <text evidence="2">The sequence shown here is derived from an EMBL/GenBank/DDBJ whole genome shotgun (WGS) entry which is preliminary data.</text>
</comment>
<reference evidence="2 3" key="1">
    <citation type="submission" date="2023-01" db="EMBL/GenBank/DDBJ databases">
        <title>Vibrio sp. KJ40-1 sp.nov, isolated from marine algae.</title>
        <authorList>
            <person name="Butt M."/>
            <person name="Kim J.M.J."/>
            <person name="Jeon C.O.C."/>
        </authorList>
    </citation>
    <scope>NUCLEOTIDE SEQUENCE [LARGE SCALE GENOMIC DNA]</scope>
    <source>
        <strain evidence="2 3">KJ40-1</strain>
    </source>
</reference>
<proteinExistence type="predicted"/>
<dbReference type="RefSeq" id="WP_272138490.1">
    <property type="nucleotide sequence ID" value="NZ_JAQLOI010000003.1"/>
</dbReference>
<feature type="compositionally biased region" description="Polar residues" evidence="1">
    <location>
        <begin position="1"/>
        <end position="16"/>
    </location>
</feature>
<gene>
    <name evidence="2" type="ORF">PGX00_16190</name>
</gene>
<feature type="compositionally biased region" description="Basic and acidic residues" evidence="1">
    <location>
        <begin position="17"/>
        <end position="28"/>
    </location>
</feature>
<keyword evidence="3" id="KW-1185">Reference proteome</keyword>
<protein>
    <submittedName>
        <fullName evidence="2">Uncharacterized protein</fullName>
    </submittedName>
</protein>
<dbReference type="Proteomes" id="UP001210678">
    <property type="component" value="Unassembled WGS sequence"/>
</dbReference>
<name>A0ABT4YU46_9VIBR</name>
<evidence type="ECO:0000313" key="3">
    <source>
        <dbReference type="Proteomes" id="UP001210678"/>
    </source>
</evidence>
<dbReference type="EMBL" id="JAQLOI010000003">
    <property type="protein sequence ID" value="MDB1125096.1"/>
    <property type="molecule type" value="Genomic_DNA"/>
</dbReference>
<accession>A0ABT4YU46</accession>
<evidence type="ECO:0000256" key="1">
    <source>
        <dbReference type="SAM" id="MobiDB-lite"/>
    </source>
</evidence>
<feature type="compositionally biased region" description="Polar residues" evidence="1">
    <location>
        <begin position="36"/>
        <end position="51"/>
    </location>
</feature>
<evidence type="ECO:0000313" key="2">
    <source>
        <dbReference type="EMBL" id="MDB1125096.1"/>
    </source>
</evidence>